<gene>
    <name evidence="1" type="ORF">QVD17_11835</name>
</gene>
<comment type="caution">
    <text evidence="1">The sequence shown here is derived from an EMBL/GenBank/DDBJ whole genome shotgun (WGS) entry which is preliminary data.</text>
</comment>
<accession>A0AAD8KYT0</accession>
<evidence type="ECO:0000313" key="2">
    <source>
        <dbReference type="Proteomes" id="UP001229421"/>
    </source>
</evidence>
<evidence type="ECO:0000313" key="1">
    <source>
        <dbReference type="EMBL" id="KAK1429621.1"/>
    </source>
</evidence>
<keyword evidence="2" id="KW-1185">Reference proteome</keyword>
<reference evidence="1" key="1">
    <citation type="journal article" date="2023" name="bioRxiv">
        <title>Improved chromosome-level genome assembly for marigold (Tagetes erecta).</title>
        <authorList>
            <person name="Jiang F."/>
            <person name="Yuan L."/>
            <person name="Wang S."/>
            <person name="Wang H."/>
            <person name="Xu D."/>
            <person name="Wang A."/>
            <person name="Fan W."/>
        </authorList>
    </citation>
    <scope>NUCLEOTIDE SEQUENCE</scope>
    <source>
        <strain evidence="1">WSJ</strain>
        <tissue evidence="1">Leaf</tissue>
    </source>
</reference>
<sequence length="215" mass="24336">MVNAESTLQLWFGGGSESFSNEADFIYCSRTGVEQSTRHCGSNLGHAVYINIKLNDVSLKVRVTEVSTKMELSNLTIITHKSFGWVLPNLKLINCGSRNCISLGVDITATYHVVFFSKAYDEPVDSNKKHQFVDSDEREHSIDLDQRVWPDCTPLDMVLKIILPEAVKEKEIVDKEQQTILDMLRMISSWMTLAGFDIMEEEHTELLKVGYGLQS</sequence>
<organism evidence="1 2">
    <name type="scientific">Tagetes erecta</name>
    <name type="common">African marigold</name>
    <dbReference type="NCBI Taxonomy" id="13708"/>
    <lineage>
        <taxon>Eukaryota</taxon>
        <taxon>Viridiplantae</taxon>
        <taxon>Streptophyta</taxon>
        <taxon>Embryophyta</taxon>
        <taxon>Tracheophyta</taxon>
        <taxon>Spermatophyta</taxon>
        <taxon>Magnoliopsida</taxon>
        <taxon>eudicotyledons</taxon>
        <taxon>Gunneridae</taxon>
        <taxon>Pentapetalae</taxon>
        <taxon>asterids</taxon>
        <taxon>campanulids</taxon>
        <taxon>Asterales</taxon>
        <taxon>Asteraceae</taxon>
        <taxon>Asteroideae</taxon>
        <taxon>Heliantheae alliance</taxon>
        <taxon>Tageteae</taxon>
        <taxon>Tagetes</taxon>
    </lineage>
</organism>
<protein>
    <submittedName>
        <fullName evidence="1">Uncharacterized protein</fullName>
    </submittedName>
</protein>
<dbReference type="AlphaFoldDB" id="A0AAD8KYT0"/>
<dbReference type="Proteomes" id="UP001229421">
    <property type="component" value="Unassembled WGS sequence"/>
</dbReference>
<dbReference type="EMBL" id="JAUHHV010000003">
    <property type="protein sequence ID" value="KAK1429621.1"/>
    <property type="molecule type" value="Genomic_DNA"/>
</dbReference>
<name>A0AAD8KYT0_TARER</name>
<proteinExistence type="predicted"/>